<evidence type="ECO:0000256" key="2">
    <source>
        <dbReference type="ARBA" id="ARBA00008921"/>
    </source>
</evidence>
<evidence type="ECO:0000256" key="11">
    <source>
        <dbReference type="SAM" id="Phobius"/>
    </source>
</evidence>
<dbReference type="PANTHER" id="PTHR48423:SF1">
    <property type="entry name" value="INTERLEUKIN-27 RECEPTOR SUBUNIT ALPHA"/>
    <property type="match status" value="1"/>
</dbReference>
<evidence type="ECO:0000259" key="12">
    <source>
        <dbReference type="PROSITE" id="PS50853"/>
    </source>
</evidence>
<evidence type="ECO:0000256" key="6">
    <source>
        <dbReference type="ARBA" id="ARBA00022737"/>
    </source>
</evidence>
<evidence type="ECO:0000256" key="10">
    <source>
        <dbReference type="ARBA" id="ARBA00023180"/>
    </source>
</evidence>
<evidence type="ECO:0000256" key="4">
    <source>
        <dbReference type="ARBA" id="ARBA00022692"/>
    </source>
</evidence>
<sequence length="773" mass="85289">MLDRFQLSATLSAQQLTGFKPELCQMKLPQARLLLWMCVLNRVLDSSAAALSVTQCVIMQYTNITCYWETTGHHLNISSYRLQVNKTSCESKHSFISVGSCNTSGSDCSVQPIDSALHCFCADVLASTRTGSIRSPPYFFSGVSAVKLRPPQITYLRPLEGRSGCLQVTWRMVESFPKNEKVYILLQMEYTTHNQTRSQTIQAFSKETLELCDLHPGSKYTVRLRAQDRRAHAHWSSWTSLDTTTAEKAPSAAPQLWRLIQPAEEAGRRSLTLLWKPVSWPEVNGVVLSYSATCRSDQDSSQWTCGSIDASRRSCILTVSDDPCHCSLTATNSAGTSPPAHITIPAHTHAEELPPPQAISVTPLDDTRLMVEWTAALNQSGFVVQWTSVPYSVPTSLHWEHINETARTFIVTGLLPEVPYNLSVVSLYGRQAGSGMSVIAFTREGVPSVGPNMTVLKTSSSGVVLKWDPVPLEKLHGFIQNYTVLYSINGKDKSEKVDAHVEQIPLGGLTEGTYNICVMAHTAVGGATGPCQMVVVGLEDVQVIPILLCALLLCFLILIIPVCMRVRIKRCLCPAVPDPSKSSLSVWSNAKPCQHKLPSLSTMNSIISVGQTTTYQDYGEKDYVPVQVFTYHTVPQDSNETETKTYNITSAVTHQDSKLTPAQAFPTHFLNQSYTKPDQVTPVGYKEDPQPSSDHLLFESLFTYKSKQADLCDYIHVSQSYAPVITTVDAYRTLDLNECPLFLQVLPEDTSSVNNGSYVTGVSQSHSLQPTKT</sequence>
<name>A0A8C1BUK5_CYPCA</name>
<accession>A0A8C1BUK5</accession>
<keyword evidence="3" id="KW-1003">Cell membrane</keyword>
<feature type="domain" description="Fibronectin type-III" evidence="12">
    <location>
        <begin position="150"/>
        <end position="248"/>
    </location>
</feature>
<evidence type="ECO:0000256" key="9">
    <source>
        <dbReference type="ARBA" id="ARBA00023170"/>
    </source>
</evidence>
<evidence type="ECO:0000256" key="1">
    <source>
        <dbReference type="ARBA" id="ARBA00004251"/>
    </source>
</evidence>
<dbReference type="Ensembl" id="ENSCCRT00000042037.2">
    <property type="protein sequence ID" value="ENSCCRP00000038789.2"/>
    <property type="gene ID" value="ENSCCRG00000020756.2"/>
</dbReference>
<keyword evidence="4 11" id="KW-0812">Transmembrane</keyword>
<organism evidence="13 14">
    <name type="scientific">Cyprinus carpio carpio</name>
    <dbReference type="NCBI Taxonomy" id="630221"/>
    <lineage>
        <taxon>Eukaryota</taxon>
        <taxon>Metazoa</taxon>
        <taxon>Chordata</taxon>
        <taxon>Craniata</taxon>
        <taxon>Vertebrata</taxon>
        <taxon>Euteleostomi</taxon>
        <taxon>Actinopterygii</taxon>
        <taxon>Neopterygii</taxon>
        <taxon>Teleostei</taxon>
        <taxon>Ostariophysi</taxon>
        <taxon>Cypriniformes</taxon>
        <taxon>Cyprinidae</taxon>
        <taxon>Cyprininae</taxon>
        <taxon>Cyprinus</taxon>
    </lineage>
</organism>
<dbReference type="FunFam" id="2.60.40.10:FF:000414">
    <property type="entry name" value="Interleukin-6 receptor subunit beta"/>
    <property type="match status" value="1"/>
</dbReference>
<reference evidence="13" key="1">
    <citation type="submission" date="2025-08" db="UniProtKB">
        <authorList>
            <consortium name="Ensembl"/>
        </authorList>
    </citation>
    <scope>IDENTIFICATION</scope>
</reference>
<dbReference type="SMART" id="SM00060">
    <property type="entry name" value="FN3"/>
    <property type="match status" value="4"/>
</dbReference>
<feature type="transmembrane region" description="Helical" evidence="11">
    <location>
        <begin position="543"/>
        <end position="564"/>
    </location>
</feature>
<dbReference type="Proteomes" id="UP001108240">
    <property type="component" value="Unplaced"/>
</dbReference>
<keyword evidence="6" id="KW-0677">Repeat</keyword>
<comment type="similarity">
    <text evidence="2">Belongs to the type I cytokine receptor family. Type 2 subfamily.</text>
</comment>
<feature type="domain" description="Fibronectin type-III" evidence="12">
    <location>
        <begin position="253"/>
        <end position="351"/>
    </location>
</feature>
<keyword evidence="7 11" id="KW-1133">Transmembrane helix</keyword>
<dbReference type="GO" id="GO:0005886">
    <property type="term" value="C:plasma membrane"/>
    <property type="evidence" value="ECO:0007669"/>
    <property type="project" value="UniProtKB-SubCell"/>
</dbReference>
<dbReference type="InterPro" id="IPR036116">
    <property type="entry name" value="FN3_sf"/>
</dbReference>
<keyword evidence="14" id="KW-1185">Reference proteome</keyword>
<keyword evidence="8 11" id="KW-0472">Membrane</keyword>
<dbReference type="AlphaFoldDB" id="A0A8C1BUK5"/>
<evidence type="ECO:0000256" key="5">
    <source>
        <dbReference type="ARBA" id="ARBA00022729"/>
    </source>
</evidence>
<keyword evidence="5" id="KW-0732">Signal</keyword>
<dbReference type="Gene3D" id="2.60.40.10">
    <property type="entry name" value="Immunoglobulins"/>
    <property type="match status" value="5"/>
</dbReference>
<evidence type="ECO:0000256" key="3">
    <source>
        <dbReference type="ARBA" id="ARBA00022475"/>
    </source>
</evidence>
<keyword evidence="10" id="KW-0325">Glycoprotein</keyword>
<evidence type="ECO:0000256" key="8">
    <source>
        <dbReference type="ARBA" id="ARBA00023136"/>
    </source>
</evidence>
<keyword evidence="9" id="KW-0675">Receptor</keyword>
<protein>
    <recommendedName>
        <fullName evidence="12">Fibronectin type-III domain-containing protein</fullName>
    </recommendedName>
</protein>
<dbReference type="SUPFAM" id="SSF49265">
    <property type="entry name" value="Fibronectin type III"/>
    <property type="match status" value="2"/>
</dbReference>
<dbReference type="InterPro" id="IPR003961">
    <property type="entry name" value="FN3_dom"/>
</dbReference>
<dbReference type="CDD" id="cd00063">
    <property type="entry name" value="FN3"/>
    <property type="match status" value="3"/>
</dbReference>
<evidence type="ECO:0000313" key="13">
    <source>
        <dbReference type="Ensembl" id="ENSCCRP00000038789.2"/>
    </source>
</evidence>
<reference evidence="13" key="2">
    <citation type="submission" date="2025-09" db="UniProtKB">
        <authorList>
            <consortium name="Ensembl"/>
        </authorList>
    </citation>
    <scope>IDENTIFICATION</scope>
</reference>
<dbReference type="InterPro" id="IPR013783">
    <property type="entry name" value="Ig-like_fold"/>
</dbReference>
<dbReference type="GeneTree" id="ENSGT00940000155603"/>
<proteinExistence type="inferred from homology"/>
<dbReference type="InterPro" id="IPR052672">
    <property type="entry name" value="Type1_Cytokine_Rcpt_Type2"/>
</dbReference>
<dbReference type="PROSITE" id="PS50853">
    <property type="entry name" value="FN3"/>
    <property type="match status" value="3"/>
</dbReference>
<feature type="domain" description="Fibronectin type-III" evidence="12">
    <location>
        <begin position="355"/>
        <end position="449"/>
    </location>
</feature>
<dbReference type="PANTHER" id="PTHR48423">
    <property type="entry name" value="INTERLEUKIN-27 RECEPTOR SUBUNIT ALPHA"/>
    <property type="match status" value="1"/>
</dbReference>
<evidence type="ECO:0000256" key="7">
    <source>
        <dbReference type="ARBA" id="ARBA00022989"/>
    </source>
</evidence>
<dbReference type="OMA" id="VEWFAVR"/>
<comment type="subcellular location">
    <subcellularLocation>
        <location evidence="1">Cell membrane</location>
        <topology evidence="1">Single-pass type I membrane protein</topology>
    </subcellularLocation>
</comment>
<evidence type="ECO:0000313" key="14">
    <source>
        <dbReference type="Proteomes" id="UP001108240"/>
    </source>
</evidence>
<dbReference type="Pfam" id="PF00041">
    <property type="entry name" value="fn3"/>
    <property type="match status" value="1"/>
</dbReference>